<organism evidence="2 3">
    <name type="scientific">Pontibacter diazotrophicus</name>
    <dbReference type="NCBI Taxonomy" id="1400979"/>
    <lineage>
        <taxon>Bacteria</taxon>
        <taxon>Pseudomonadati</taxon>
        <taxon>Bacteroidota</taxon>
        <taxon>Cytophagia</taxon>
        <taxon>Cytophagales</taxon>
        <taxon>Hymenobacteraceae</taxon>
        <taxon>Pontibacter</taxon>
    </lineage>
</organism>
<accession>A0A3D8L6C2</accession>
<dbReference type="Proteomes" id="UP000256708">
    <property type="component" value="Unassembled WGS sequence"/>
</dbReference>
<dbReference type="OrthoDB" id="9790409at2"/>
<dbReference type="RefSeq" id="WP_115567746.1">
    <property type="nucleotide sequence ID" value="NZ_QRGR01000031.1"/>
</dbReference>
<evidence type="ECO:0000313" key="3">
    <source>
        <dbReference type="Proteomes" id="UP000256708"/>
    </source>
</evidence>
<dbReference type="InterPro" id="IPR046513">
    <property type="entry name" value="DUF6691"/>
</dbReference>
<evidence type="ECO:0000313" key="2">
    <source>
        <dbReference type="EMBL" id="RDV12937.1"/>
    </source>
</evidence>
<protein>
    <submittedName>
        <fullName evidence="2">YeeE/YedE family protein</fullName>
    </submittedName>
</protein>
<dbReference type="EMBL" id="QRGR01000031">
    <property type="protein sequence ID" value="RDV12937.1"/>
    <property type="molecule type" value="Genomic_DNA"/>
</dbReference>
<proteinExistence type="predicted"/>
<dbReference type="AlphaFoldDB" id="A0A3D8L6C2"/>
<keyword evidence="1" id="KW-0812">Transmembrane</keyword>
<evidence type="ECO:0000256" key="1">
    <source>
        <dbReference type="SAM" id="Phobius"/>
    </source>
</evidence>
<reference evidence="3" key="1">
    <citation type="submission" date="2018-08" db="EMBL/GenBank/DDBJ databases">
        <authorList>
            <person name="Liu Z.-W."/>
            <person name="Du Z.-J."/>
        </authorList>
    </citation>
    <scope>NUCLEOTIDE SEQUENCE [LARGE SCALE GENOMIC DNA]</scope>
    <source>
        <strain evidence="3">H4X</strain>
    </source>
</reference>
<comment type="caution">
    <text evidence="2">The sequence shown here is derived from an EMBL/GenBank/DDBJ whole genome shotgun (WGS) entry which is preliminary data.</text>
</comment>
<dbReference type="Pfam" id="PF20398">
    <property type="entry name" value="DUF6691"/>
    <property type="match status" value="1"/>
</dbReference>
<feature type="transmembrane region" description="Helical" evidence="1">
    <location>
        <begin position="38"/>
        <end position="57"/>
    </location>
</feature>
<keyword evidence="1" id="KW-0472">Membrane</keyword>
<gene>
    <name evidence="2" type="ORF">DXT99_21965</name>
</gene>
<keyword evidence="1" id="KW-1133">Transmembrane helix</keyword>
<sequence>MKYFTYLSIGTLFGIIMTKSQAISWYRIYEMFRFDAFHMYGIIGSAVILGIISVALIKKYKFKSTEGMPISFTAKNMSIPRYLFGGTIFGLGWAMTGACPGPIYTLLGTGYSVILVVLLSAILGTLTYGVVKNRLPH</sequence>
<name>A0A3D8L6C2_9BACT</name>
<keyword evidence="3" id="KW-1185">Reference proteome</keyword>
<feature type="transmembrane region" description="Helical" evidence="1">
    <location>
        <begin position="110"/>
        <end position="131"/>
    </location>
</feature>
<feature type="transmembrane region" description="Helical" evidence="1">
    <location>
        <begin position="82"/>
        <end position="104"/>
    </location>
</feature>